<comment type="similarity">
    <text evidence="1">Belongs to the plant acyltransferase family.</text>
</comment>
<organism evidence="4">
    <name type="scientific">Glycine soja</name>
    <name type="common">Wild soybean</name>
    <dbReference type="NCBI Taxonomy" id="3848"/>
    <lineage>
        <taxon>Eukaryota</taxon>
        <taxon>Viridiplantae</taxon>
        <taxon>Streptophyta</taxon>
        <taxon>Embryophyta</taxon>
        <taxon>Tracheophyta</taxon>
        <taxon>Spermatophyta</taxon>
        <taxon>Magnoliopsida</taxon>
        <taxon>eudicotyledons</taxon>
        <taxon>Gunneridae</taxon>
        <taxon>Pentapetalae</taxon>
        <taxon>rosids</taxon>
        <taxon>fabids</taxon>
        <taxon>Fabales</taxon>
        <taxon>Fabaceae</taxon>
        <taxon>Papilionoideae</taxon>
        <taxon>50 kb inversion clade</taxon>
        <taxon>NPAAA clade</taxon>
        <taxon>indigoferoid/millettioid clade</taxon>
        <taxon>Phaseoleae</taxon>
        <taxon>Glycine</taxon>
        <taxon>Glycine subgen. Soja</taxon>
    </lineage>
</organism>
<evidence type="ECO:0000313" key="4">
    <source>
        <dbReference type="EMBL" id="KHN46039.1"/>
    </source>
</evidence>
<sequence>MTGPLNREKEQEETETLIPGASLFPQENLPVFSEVLFVENDAVCRRFVFEASEIDSLKAIVSSHNVPNPTRVEVVSALIYKRAVSALGLSFKTTSFRTAVNLRNRTAASVPEAGGSDDEESQIVTMFCCASWCRFPMYEADFGWGKPVWFTTSESNSIVLMDTRDGGGIEALVNMEEQDMIRFERDVELLQYASLNPAVGHGS</sequence>
<dbReference type="AlphaFoldDB" id="A0A0B2SNB6"/>
<evidence type="ECO:0000256" key="1">
    <source>
        <dbReference type="ARBA" id="ARBA00009861"/>
    </source>
</evidence>
<dbReference type="PANTHER" id="PTHR31623:SF122">
    <property type="entry name" value="HXXXD-TYPE ACYL-TRANSFERASE FAMILY PROTEIN"/>
    <property type="match status" value="1"/>
</dbReference>
<proteinExistence type="inferred from homology"/>
<evidence type="ECO:0000256" key="2">
    <source>
        <dbReference type="ARBA" id="ARBA00022679"/>
    </source>
</evidence>
<keyword evidence="2 4" id="KW-0808">Transferase</keyword>
<accession>A0A0B2SNB6</accession>
<evidence type="ECO:0000256" key="3">
    <source>
        <dbReference type="ARBA" id="ARBA00023315"/>
    </source>
</evidence>
<dbReference type="GO" id="GO:0016746">
    <property type="term" value="F:acyltransferase activity"/>
    <property type="evidence" value="ECO:0007669"/>
    <property type="project" value="UniProtKB-KW"/>
</dbReference>
<keyword evidence="3 4" id="KW-0012">Acyltransferase</keyword>
<gene>
    <name evidence="4" type="ORF">glysoja_030040</name>
</gene>
<reference evidence="4" key="1">
    <citation type="submission" date="2014-07" db="EMBL/GenBank/DDBJ databases">
        <title>Identification of a novel salt tolerance gene in wild soybean by whole-genome sequencing.</title>
        <authorList>
            <person name="Lam H.-M."/>
            <person name="Qi X."/>
            <person name="Li M.-W."/>
            <person name="Liu X."/>
            <person name="Xie M."/>
            <person name="Ni M."/>
            <person name="Xu X."/>
        </authorList>
    </citation>
    <scope>NUCLEOTIDE SEQUENCE [LARGE SCALE GENOMIC DNA]</scope>
    <source>
        <tissue evidence="4">Root</tissue>
    </source>
</reference>
<dbReference type="Pfam" id="PF02458">
    <property type="entry name" value="Transferase"/>
    <property type="match status" value="2"/>
</dbReference>
<protein>
    <submittedName>
        <fullName evidence="4">BAHD acyltransferase</fullName>
    </submittedName>
</protein>
<name>A0A0B2SNB6_GLYSO</name>
<dbReference type="PANTHER" id="PTHR31623">
    <property type="entry name" value="F21J9.9"/>
    <property type="match status" value="1"/>
</dbReference>
<dbReference type="InterPro" id="IPR023213">
    <property type="entry name" value="CAT-like_dom_sf"/>
</dbReference>
<dbReference type="Proteomes" id="UP000053555">
    <property type="component" value="Unassembled WGS sequence"/>
</dbReference>
<dbReference type="Gene3D" id="3.30.559.10">
    <property type="entry name" value="Chloramphenicol acetyltransferase-like domain"/>
    <property type="match status" value="2"/>
</dbReference>
<dbReference type="EMBL" id="KN641517">
    <property type="protein sequence ID" value="KHN46039.1"/>
    <property type="molecule type" value="Genomic_DNA"/>
</dbReference>